<dbReference type="AlphaFoldDB" id="A0A2N9HGC5"/>
<feature type="signal peptide" evidence="1">
    <location>
        <begin position="1"/>
        <end position="18"/>
    </location>
</feature>
<accession>A0A2N9HGC5</accession>
<sequence>MPSSSPILLLLHVDLCGSLVHDELFNSRGGSVGSGDSSQFELFLVTPLEIWG</sequence>
<reference evidence="2" key="1">
    <citation type="submission" date="2018-02" db="EMBL/GenBank/DDBJ databases">
        <authorList>
            <person name="Cohen D.B."/>
            <person name="Kent A.D."/>
        </authorList>
    </citation>
    <scope>NUCLEOTIDE SEQUENCE</scope>
</reference>
<protein>
    <submittedName>
        <fullName evidence="2">Uncharacterized protein</fullName>
    </submittedName>
</protein>
<organism evidence="2">
    <name type="scientific">Fagus sylvatica</name>
    <name type="common">Beechnut</name>
    <dbReference type="NCBI Taxonomy" id="28930"/>
    <lineage>
        <taxon>Eukaryota</taxon>
        <taxon>Viridiplantae</taxon>
        <taxon>Streptophyta</taxon>
        <taxon>Embryophyta</taxon>
        <taxon>Tracheophyta</taxon>
        <taxon>Spermatophyta</taxon>
        <taxon>Magnoliopsida</taxon>
        <taxon>eudicotyledons</taxon>
        <taxon>Gunneridae</taxon>
        <taxon>Pentapetalae</taxon>
        <taxon>rosids</taxon>
        <taxon>fabids</taxon>
        <taxon>Fagales</taxon>
        <taxon>Fagaceae</taxon>
        <taxon>Fagus</taxon>
    </lineage>
</organism>
<name>A0A2N9HGC5_FAGSY</name>
<evidence type="ECO:0000313" key="2">
    <source>
        <dbReference type="EMBL" id="SPD13356.1"/>
    </source>
</evidence>
<feature type="chain" id="PRO_5014653818" evidence="1">
    <location>
        <begin position="19"/>
        <end position="52"/>
    </location>
</feature>
<dbReference type="EMBL" id="OIVN01003757">
    <property type="protein sequence ID" value="SPD13356.1"/>
    <property type="molecule type" value="Genomic_DNA"/>
</dbReference>
<proteinExistence type="predicted"/>
<evidence type="ECO:0000256" key="1">
    <source>
        <dbReference type="SAM" id="SignalP"/>
    </source>
</evidence>
<gene>
    <name evidence="2" type="ORF">FSB_LOCUS41238</name>
</gene>
<keyword evidence="1" id="KW-0732">Signal</keyword>